<feature type="active site" description="Proton acceptor" evidence="12">
    <location>
        <position position="220"/>
    </location>
</feature>
<keyword evidence="8 12" id="KW-0560">Oxidoreductase</keyword>
<keyword evidence="6 12" id="KW-0521">NADP</keyword>
<dbReference type="PIRSF" id="PIRSF000126">
    <property type="entry name" value="11-beta-HSD1"/>
    <property type="match status" value="1"/>
</dbReference>
<dbReference type="AlphaFoldDB" id="A0A9P8Q9C6"/>
<evidence type="ECO:0000256" key="6">
    <source>
        <dbReference type="ARBA" id="ARBA00022857"/>
    </source>
</evidence>
<evidence type="ECO:0000256" key="10">
    <source>
        <dbReference type="ARBA" id="ARBA00023136"/>
    </source>
</evidence>
<comment type="similarity">
    <text evidence="12">Belongs to the short-chain dehydrogenases/reductases (SDR) family.</text>
</comment>
<dbReference type="InterPro" id="IPR020904">
    <property type="entry name" value="Sc_DH/Rdtase_CS"/>
</dbReference>
<proteinExistence type="inferred from homology"/>
<comment type="subcellular location">
    <subcellularLocation>
        <location evidence="12">Endoplasmic reticulum membrane</location>
        <topology evidence="12">Single-pass membrane protein</topology>
    </subcellularLocation>
</comment>
<comment type="pathway">
    <text evidence="1">Lipid metabolism; fatty acid biosynthesis.</text>
</comment>
<dbReference type="GO" id="GO:0045703">
    <property type="term" value="F:ketoreductase activity"/>
    <property type="evidence" value="ECO:0007669"/>
    <property type="project" value="UniProtKB-UniRule"/>
</dbReference>
<dbReference type="Gene3D" id="3.40.50.720">
    <property type="entry name" value="NAD(P)-binding Rossmann-like Domain"/>
    <property type="match status" value="1"/>
</dbReference>
<dbReference type="EC" id="1.1.1.330" evidence="12"/>
<evidence type="ECO:0000256" key="3">
    <source>
        <dbReference type="ARBA" id="ARBA00022692"/>
    </source>
</evidence>
<keyword evidence="3 12" id="KW-0812">Transmembrane</keyword>
<dbReference type="EMBL" id="JAEUBG010001443">
    <property type="protein sequence ID" value="KAH3686407.1"/>
    <property type="molecule type" value="Genomic_DNA"/>
</dbReference>
<evidence type="ECO:0000256" key="4">
    <source>
        <dbReference type="ARBA" id="ARBA00022824"/>
    </source>
</evidence>
<dbReference type="InterPro" id="IPR027533">
    <property type="entry name" value="3_ketoreductase_fungal"/>
</dbReference>
<comment type="catalytic activity">
    <reaction evidence="12">
        <text>a very-long-chain (3R)-3-hydroxyacyl-CoA + NADP(+) = a very-long-chain 3-oxoacyl-CoA + NADPH + H(+)</text>
        <dbReference type="Rhea" id="RHEA:48680"/>
        <dbReference type="ChEBI" id="CHEBI:15378"/>
        <dbReference type="ChEBI" id="CHEBI:57783"/>
        <dbReference type="ChEBI" id="CHEBI:58349"/>
        <dbReference type="ChEBI" id="CHEBI:85440"/>
        <dbReference type="ChEBI" id="CHEBI:90725"/>
        <dbReference type="EC" id="1.1.1.330"/>
    </reaction>
</comment>
<dbReference type="FunFam" id="3.40.50.720:FF:000317">
    <property type="entry name" value="Very-long-chain 3-oxoacyl-CoA reductase"/>
    <property type="match status" value="1"/>
</dbReference>
<evidence type="ECO:0000256" key="5">
    <source>
        <dbReference type="ARBA" id="ARBA00022832"/>
    </source>
</evidence>
<dbReference type="Proteomes" id="UP000774326">
    <property type="component" value="Unassembled WGS sequence"/>
</dbReference>
<keyword evidence="10 12" id="KW-0472">Membrane</keyword>
<keyword evidence="5 12" id="KW-0276">Fatty acid metabolism</keyword>
<protein>
    <recommendedName>
        <fullName evidence="12">Very-long-chain 3-oxoacyl-CoA reductase</fullName>
        <ecNumber evidence="12">1.1.1.330</ecNumber>
    </recommendedName>
    <alternativeName>
        <fullName evidence="12">3-ketoacyl-CoA reductase</fullName>
        <shortName evidence="12">3-ketoreductase</shortName>
        <shortName evidence="12">KAR</shortName>
    </alternativeName>
    <alternativeName>
        <fullName evidence="12">Microsomal beta-keto-reductase</fullName>
    </alternativeName>
</protein>
<evidence type="ECO:0000256" key="7">
    <source>
        <dbReference type="ARBA" id="ARBA00022989"/>
    </source>
</evidence>
<reference evidence="13" key="2">
    <citation type="submission" date="2021-01" db="EMBL/GenBank/DDBJ databases">
        <authorList>
            <person name="Schikora-Tamarit M.A."/>
        </authorList>
    </citation>
    <scope>NUCLEOTIDE SEQUENCE</scope>
    <source>
        <strain evidence="13">CBS2887</strain>
    </source>
</reference>
<dbReference type="GO" id="GO:0030148">
    <property type="term" value="P:sphingolipid biosynthetic process"/>
    <property type="evidence" value="ECO:0007669"/>
    <property type="project" value="UniProtKB-ARBA"/>
</dbReference>
<keyword evidence="14" id="KW-1185">Reference proteome</keyword>
<feature type="binding site" evidence="12">
    <location>
        <position position="207"/>
    </location>
    <ligand>
        <name>substrate</name>
    </ligand>
</feature>
<dbReference type="HAMAP" id="MF_03107">
    <property type="entry name" value="3_ketoreductase"/>
    <property type="match status" value="1"/>
</dbReference>
<dbReference type="GO" id="GO:0141040">
    <property type="term" value="F:very-long-chain 3-oxoacyl-CoA reductase activity"/>
    <property type="evidence" value="ECO:0007669"/>
    <property type="project" value="UniProtKB-EC"/>
</dbReference>
<dbReference type="Pfam" id="PF00106">
    <property type="entry name" value="adh_short"/>
    <property type="match status" value="1"/>
</dbReference>
<dbReference type="GO" id="GO:0030497">
    <property type="term" value="P:fatty acid elongation"/>
    <property type="evidence" value="ECO:0007669"/>
    <property type="project" value="UniProtKB-UniRule"/>
</dbReference>
<name>A0A9P8Q9C6_WICPI</name>
<evidence type="ECO:0000256" key="1">
    <source>
        <dbReference type="ARBA" id="ARBA00005194"/>
    </source>
</evidence>
<accession>A0A9P8Q9C6</accession>
<keyword evidence="2 12" id="KW-0444">Lipid biosynthesis</keyword>
<organism evidence="13 14">
    <name type="scientific">Wickerhamomyces pijperi</name>
    <name type="common">Yeast</name>
    <name type="synonym">Pichia pijperi</name>
    <dbReference type="NCBI Taxonomy" id="599730"/>
    <lineage>
        <taxon>Eukaryota</taxon>
        <taxon>Fungi</taxon>
        <taxon>Dikarya</taxon>
        <taxon>Ascomycota</taxon>
        <taxon>Saccharomycotina</taxon>
        <taxon>Saccharomycetes</taxon>
        <taxon>Phaffomycetales</taxon>
        <taxon>Wickerhamomycetaceae</taxon>
        <taxon>Wickerhamomyces</taxon>
    </lineage>
</organism>
<evidence type="ECO:0000256" key="12">
    <source>
        <dbReference type="HAMAP-Rule" id="MF_03107"/>
    </source>
</evidence>
<keyword evidence="7 12" id="KW-1133">Transmembrane helix</keyword>
<keyword evidence="11 12" id="KW-0275">Fatty acid biosynthesis</keyword>
<dbReference type="PRINTS" id="PR00081">
    <property type="entry name" value="GDHRDH"/>
</dbReference>
<dbReference type="PANTHER" id="PTHR43086">
    <property type="entry name" value="VERY-LONG-CHAIN 3-OXOOACYL-COA REDUCTASE"/>
    <property type="match status" value="1"/>
</dbReference>
<dbReference type="InterPro" id="IPR036291">
    <property type="entry name" value="NAD(P)-bd_dom_sf"/>
</dbReference>
<evidence type="ECO:0000256" key="2">
    <source>
        <dbReference type="ARBA" id="ARBA00022516"/>
    </source>
</evidence>
<evidence type="ECO:0000256" key="11">
    <source>
        <dbReference type="ARBA" id="ARBA00023160"/>
    </source>
</evidence>
<evidence type="ECO:0000256" key="8">
    <source>
        <dbReference type="ARBA" id="ARBA00023002"/>
    </source>
</evidence>
<evidence type="ECO:0000313" key="14">
    <source>
        <dbReference type="Proteomes" id="UP000774326"/>
    </source>
</evidence>
<gene>
    <name evidence="13" type="ORF">WICPIJ_002586</name>
</gene>
<dbReference type="SUPFAM" id="SSF51735">
    <property type="entry name" value="NAD(P)-binding Rossmann-fold domains"/>
    <property type="match status" value="1"/>
</dbReference>
<dbReference type="PROSITE" id="PS00061">
    <property type="entry name" value="ADH_SHORT"/>
    <property type="match status" value="1"/>
</dbReference>
<comment type="function">
    <text evidence="12">Component of the microsomal membrane bound fatty acid elongation system, which produces the 26-carbon very long-chain fatty acids (VLCFA) from palmitate. Catalyzes the reduction of the 3-ketoacyl-CoA intermediate that is formed in each cycle of fatty acid elongation. VLCFAs serve as precursors for ceramide and sphingolipids.</text>
</comment>
<reference evidence="13" key="1">
    <citation type="journal article" date="2021" name="Open Biol.">
        <title>Shared evolutionary footprints suggest mitochondrial oxidative damage underlies multiple complex I losses in fungi.</title>
        <authorList>
            <person name="Schikora-Tamarit M.A."/>
            <person name="Marcet-Houben M."/>
            <person name="Nosek J."/>
            <person name="Gabaldon T."/>
        </authorList>
    </citation>
    <scope>NUCLEOTIDE SEQUENCE</scope>
    <source>
        <strain evidence="13">CBS2887</strain>
    </source>
</reference>
<evidence type="ECO:0000256" key="9">
    <source>
        <dbReference type="ARBA" id="ARBA00023098"/>
    </source>
</evidence>
<dbReference type="CDD" id="cd05356">
    <property type="entry name" value="17beta-HSD1_like_SDR_c"/>
    <property type="match status" value="1"/>
</dbReference>
<dbReference type="PANTHER" id="PTHR43086:SF2">
    <property type="entry name" value="HYDROXYSTEROID DEHYDROGENASE-LIKE PROTEIN 1"/>
    <property type="match status" value="1"/>
</dbReference>
<sequence length="346" mass="37678">MSFFDGVNAIAGNCSLVNALLYAALSVGVLKLTSLFLSSASLILDLFVLPSVNYKKYGAKSGKWAVVTGASDGIGKEYSLQLASKGFNIVLVSRTQSKLELLATEIESKYKVETKIISIDFASDKPENYETIKQTISALPVTILINNVGQSHSIPVPFVETEEQELRNIITINNTATLLTTQVIVPVIIETLKKNKGTRGLILTMGSFGGLLPTPYLATYSGSKSFLQAWSAALAGELAEHKIDVELVISYLVTSAMSKIKRTSMTIPNPKQFVKSVLASAGRRNGAQERYATSTPYWTHALMHFAIENTVGVYSKLANSLNLKMHVDIRKRALKRAARLAAEKKD</sequence>
<keyword evidence="4 12" id="KW-0256">Endoplasmic reticulum</keyword>
<dbReference type="GO" id="GO:0005789">
    <property type="term" value="C:endoplasmic reticulum membrane"/>
    <property type="evidence" value="ECO:0007669"/>
    <property type="project" value="UniProtKB-SubCell"/>
</dbReference>
<comment type="caution">
    <text evidence="13">The sequence shown here is derived from an EMBL/GenBank/DDBJ whole genome shotgun (WGS) entry which is preliminary data.</text>
</comment>
<dbReference type="OrthoDB" id="5545019at2759"/>
<dbReference type="InterPro" id="IPR002347">
    <property type="entry name" value="SDR_fam"/>
</dbReference>
<keyword evidence="9 12" id="KW-0443">Lipid metabolism</keyword>
<evidence type="ECO:0000313" key="13">
    <source>
        <dbReference type="EMBL" id="KAH3686407.1"/>
    </source>
</evidence>